<keyword evidence="8" id="KW-0496">Mitochondrion</keyword>
<dbReference type="PANTHER" id="PTHR45788">
    <property type="entry name" value="SUCCINATE/FUMARATE MITOCHONDRIAL TRANSPORTER-RELATED"/>
    <property type="match status" value="1"/>
</dbReference>
<feature type="repeat" description="Solcar" evidence="10">
    <location>
        <begin position="6"/>
        <end position="90"/>
    </location>
</feature>
<keyword evidence="4 10" id="KW-0812">Transmembrane</keyword>
<feature type="repeat" description="Solcar" evidence="10">
    <location>
        <begin position="202"/>
        <end position="286"/>
    </location>
</feature>
<comment type="subcellular location">
    <subcellularLocation>
        <location evidence="1">Mitochondrion membrane</location>
        <topology evidence="1">Multi-pass membrane protein</topology>
    </subcellularLocation>
</comment>
<keyword evidence="7" id="KW-1133">Transmembrane helix</keyword>
<evidence type="ECO:0000256" key="9">
    <source>
        <dbReference type="ARBA" id="ARBA00023136"/>
    </source>
</evidence>
<dbReference type="PANTHER" id="PTHR45788:SF4">
    <property type="entry name" value="TRICARBOXYLATE TRANSPORT PROTEIN, MITOCHONDRIAL"/>
    <property type="match status" value="1"/>
</dbReference>
<dbReference type="InterPro" id="IPR018108">
    <property type="entry name" value="MCP_transmembrane"/>
</dbReference>
<name>A0ABR0EAR7_ZASCE</name>
<accession>A0ABR0EAR7</accession>
<dbReference type="InterPro" id="IPR023395">
    <property type="entry name" value="MCP_dom_sf"/>
</dbReference>
<evidence type="ECO:0000313" key="12">
    <source>
        <dbReference type="EMBL" id="KAK4498564.1"/>
    </source>
</evidence>
<keyword evidence="3 11" id="KW-0813">Transport</keyword>
<keyword evidence="6" id="KW-0999">Mitochondrion inner membrane</keyword>
<evidence type="ECO:0000313" key="13">
    <source>
        <dbReference type="Proteomes" id="UP001305779"/>
    </source>
</evidence>
<keyword evidence="9 10" id="KW-0472">Membrane</keyword>
<evidence type="ECO:0000256" key="1">
    <source>
        <dbReference type="ARBA" id="ARBA00004225"/>
    </source>
</evidence>
<dbReference type="Gene3D" id="1.50.40.10">
    <property type="entry name" value="Mitochondrial carrier domain"/>
    <property type="match status" value="1"/>
</dbReference>
<dbReference type="PROSITE" id="PS50920">
    <property type="entry name" value="SOLCAR"/>
    <property type="match status" value="3"/>
</dbReference>
<evidence type="ECO:0000256" key="7">
    <source>
        <dbReference type="ARBA" id="ARBA00022989"/>
    </source>
</evidence>
<evidence type="ECO:0000256" key="4">
    <source>
        <dbReference type="ARBA" id="ARBA00022692"/>
    </source>
</evidence>
<evidence type="ECO:0000256" key="3">
    <source>
        <dbReference type="ARBA" id="ARBA00022448"/>
    </source>
</evidence>
<dbReference type="Pfam" id="PF00153">
    <property type="entry name" value="Mito_carr"/>
    <property type="match status" value="3"/>
</dbReference>
<keyword evidence="5" id="KW-0677">Repeat</keyword>
<organism evidence="12 13">
    <name type="scientific">Zasmidium cellare</name>
    <name type="common">Wine cellar mold</name>
    <name type="synonym">Racodium cellare</name>
    <dbReference type="NCBI Taxonomy" id="395010"/>
    <lineage>
        <taxon>Eukaryota</taxon>
        <taxon>Fungi</taxon>
        <taxon>Dikarya</taxon>
        <taxon>Ascomycota</taxon>
        <taxon>Pezizomycotina</taxon>
        <taxon>Dothideomycetes</taxon>
        <taxon>Dothideomycetidae</taxon>
        <taxon>Mycosphaerellales</taxon>
        <taxon>Mycosphaerellaceae</taxon>
        <taxon>Zasmidium</taxon>
    </lineage>
</organism>
<dbReference type="Proteomes" id="UP001305779">
    <property type="component" value="Unassembled WGS sequence"/>
</dbReference>
<reference evidence="12 13" key="1">
    <citation type="journal article" date="2023" name="G3 (Bethesda)">
        <title>A chromosome-level genome assembly of Zasmidium syzygii isolated from banana leaves.</title>
        <authorList>
            <person name="van Westerhoven A.C."/>
            <person name="Mehrabi R."/>
            <person name="Talebi R."/>
            <person name="Steentjes M.B.F."/>
            <person name="Corcolon B."/>
            <person name="Chong P.A."/>
            <person name="Kema G.H.J."/>
            <person name="Seidl M.F."/>
        </authorList>
    </citation>
    <scope>NUCLEOTIDE SEQUENCE [LARGE SCALE GENOMIC DNA]</scope>
    <source>
        <strain evidence="12 13">P124</strain>
    </source>
</reference>
<protein>
    <submittedName>
        <fullName evidence="12">Uncharacterized protein</fullName>
    </submittedName>
</protein>
<evidence type="ECO:0000256" key="6">
    <source>
        <dbReference type="ARBA" id="ARBA00022792"/>
    </source>
</evidence>
<dbReference type="SUPFAM" id="SSF103506">
    <property type="entry name" value="Mitochondrial carrier"/>
    <property type="match status" value="1"/>
</dbReference>
<keyword evidence="13" id="KW-1185">Reference proteome</keyword>
<proteinExistence type="inferred from homology"/>
<gene>
    <name evidence="12" type="ORF">PRZ48_011222</name>
</gene>
<evidence type="ECO:0000256" key="8">
    <source>
        <dbReference type="ARBA" id="ARBA00023128"/>
    </source>
</evidence>
<comment type="caution">
    <text evidence="12">The sequence shown here is derived from an EMBL/GenBank/DDBJ whole genome shotgun (WGS) entry which is preliminary data.</text>
</comment>
<comment type="similarity">
    <text evidence="2 11">Belongs to the mitochondrial carrier (TC 2.A.29) family.</text>
</comment>
<dbReference type="InterPro" id="IPR049563">
    <property type="entry name" value="TXTP-like"/>
</dbReference>
<evidence type="ECO:0000256" key="11">
    <source>
        <dbReference type="RuleBase" id="RU000488"/>
    </source>
</evidence>
<evidence type="ECO:0000256" key="2">
    <source>
        <dbReference type="ARBA" id="ARBA00006375"/>
    </source>
</evidence>
<dbReference type="EMBL" id="JAXOVC010000008">
    <property type="protein sequence ID" value="KAK4498564.1"/>
    <property type="molecule type" value="Genomic_DNA"/>
</dbReference>
<sequence length="293" mass="31436">MENRKPSTATSIVAGSIAGASETLVTYPFEYIKTRRQFPSTKNLSSYAIVRSTISTSGLRGLYSGCAVLAASNAAKSGIRFFAFESARSKLGSFFPSLAAHGMLNVTAGLCAGIAESVLVVTPGEAVKTRIVNAAANTSTKSQVSTMHIIRDMLRQNGVVSFWRGLGPVLCKQGTNSAVRFSTFGAFKDLLNRSDTVRAYASQSVVTFTAGAGSGVVTVYASMPFDNIKTRLQMQSAGNEGLFSCARKMLVQEGVSVFWKATTPRLARLTLSSSITFTVYDYVIRVTRNMGYR</sequence>
<evidence type="ECO:0000256" key="10">
    <source>
        <dbReference type="PROSITE-ProRule" id="PRU00282"/>
    </source>
</evidence>
<evidence type="ECO:0000256" key="5">
    <source>
        <dbReference type="ARBA" id="ARBA00022737"/>
    </source>
</evidence>
<feature type="repeat" description="Solcar" evidence="10">
    <location>
        <begin position="100"/>
        <end position="190"/>
    </location>
</feature>